<dbReference type="SUPFAM" id="SSF53067">
    <property type="entry name" value="Actin-like ATPase domain"/>
    <property type="match status" value="1"/>
</dbReference>
<dbReference type="PANTHER" id="PTHR18964">
    <property type="entry name" value="ROK (REPRESSOR, ORF, KINASE) FAMILY"/>
    <property type="match status" value="1"/>
</dbReference>
<sequence length="348" mass="35632">MRCIVVDVGGTTLRTACWDADVQALSGVRRVPVRGTGGLDTEDVVGVQRSVVEQLVEEIELVRGSAEGLGAVAVGVAFAGPVTGAGTVTGAPTVWGGGGPALPLAELLRERTGMPVTVVNDTTAAAWRYADPGGPAFCLFTVSSGISNKIYVGDDVLVDAGGHGGELGHLLCDPAPDAPRCDCGGRGQLGALASGRGMLAAARRAARAEPGAFAVSRLAELCAGTATPPQPDDITNRQLARAAHEGDPFAVAVVRTGLAHLATAVSSVFLAAGIRRYVFVGGFALAVGERFLDVLAEELLRVGCFGLTAPEIRDMLVLGAPDDDHCLIGMGRLLGKRHQASEAPLLTK</sequence>
<keyword evidence="3" id="KW-1185">Reference proteome</keyword>
<dbReference type="RefSeq" id="WP_345566883.1">
    <property type="nucleotide sequence ID" value="NZ_BAAAZX010000016.1"/>
</dbReference>
<proteinExistence type="inferred from homology"/>
<dbReference type="InterPro" id="IPR000600">
    <property type="entry name" value="ROK"/>
</dbReference>
<evidence type="ECO:0000313" key="2">
    <source>
        <dbReference type="EMBL" id="GAA4007992.1"/>
    </source>
</evidence>
<gene>
    <name evidence="2" type="ORF">GCM10022232_55350</name>
</gene>
<protein>
    <recommendedName>
        <fullName evidence="4">ROK family protein</fullName>
    </recommendedName>
</protein>
<dbReference type="Pfam" id="PF00480">
    <property type="entry name" value="ROK"/>
    <property type="match status" value="1"/>
</dbReference>
<accession>A0ABP7S881</accession>
<dbReference type="InterPro" id="IPR043129">
    <property type="entry name" value="ATPase_NBD"/>
</dbReference>
<comment type="caution">
    <text evidence="2">The sequence shown here is derived from an EMBL/GenBank/DDBJ whole genome shotgun (WGS) entry which is preliminary data.</text>
</comment>
<dbReference type="Proteomes" id="UP001500456">
    <property type="component" value="Unassembled WGS sequence"/>
</dbReference>
<name>A0ABP7S881_9ACTN</name>
<comment type="similarity">
    <text evidence="1">Belongs to the ROK (NagC/XylR) family.</text>
</comment>
<dbReference type="EMBL" id="BAAAZX010000016">
    <property type="protein sequence ID" value="GAA4007992.1"/>
    <property type="molecule type" value="Genomic_DNA"/>
</dbReference>
<dbReference type="Gene3D" id="3.30.420.40">
    <property type="match status" value="2"/>
</dbReference>
<organism evidence="2 3">
    <name type="scientific">Streptomyces plumbiresistens</name>
    <dbReference type="NCBI Taxonomy" id="511811"/>
    <lineage>
        <taxon>Bacteria</taxon>
        <taxon>Bacillati</taxon>
        <taxon>Actinomycetota</taxon>
        <taxon>Actinomycetes</taxon>
        <taxon>Kitasatosporales</taxon>
        <taxon>Streptomycetaceae</taxon>
        <taxon>Streptomyces</taxon>
    </lineage>
</organism>
<evidence type="ECO:0000313" key="3">
    <source>
        <dbReference type="Proteomes" id="UP001500456"/>
    </source>
</evidence>
<reference evidence="3" key="1">
    <citation type="journal article" date="2019" name="Int. J. Syst. Evol. Microbiol.">
        <title>The Global Catalogue of Microorganisms (GCM) 10K type strain sequencing project: providing services to taxonomists for standard genome sequencing and annotation.</title>
        <authorList>
            <consortium name="The Broad Institute Genomics Platform"/>
            <consortium name="The Broad Institute Genome Sequencing Center for Infectious Disease"/>
            <person name="Wu L."/>
            <person name="Ma J."/>
        </authorList>
    </citation>
    <scope>NUCLEOTIDE SEQUENCE [LARGE SCALE GENOMIC DNA]</scope>
    <source>
        <strain evidence="3">JCM 16924</strain>
    </source>
</reference>
<evidence type="ECO:0000256" key="1">
    <source>
        <dbReference type="ARBA" id="ARBA00006479"/>
    </source>
</evidence>
<evidence type="ECO:0008006" key="4">
    <source>
        <dbReference type="Google" id="ProtNLM"/>
    </source>
</evidence>
<dbReference type="PANTHER" id="PTHR18964:SF149">
    <property type="entry name" value="BIFUNCTIONAL UDP-N-ACETYLGLUCOSAMINE 2-EPIMERASE_N-ACETYLMANNOSAMINE KINASE"/>
    <property type="match status" value="1"/>
</dbReference>